<dbReference type="FunFam" id="2.130.10.10:FF:000306">
    <property type="entry name" value="3-carboxymuconate cyclase"/>
    <property type="match status" value="1"/>
</dbReference>
<dbReference type="PANTHER" id="PTHR30344:SF1">
    <property type="entry name" value="6-PHOSPHOGLUCONOLACTONASE"/>
    <property type="match status" value="1"/>
</dbReference>
<evidence type="ECO:0000313" key="3">
    <source>
        <dbReference type="EMBL" id="QAT67536.1"/>
    </source>
</evidence>
<protein>
    <submittedName>
        <fullName evidence="3">Lactonase family protein</fullName>
    </submittedName>
</protein>
<accession>A0AAJ3Z2G1</accession>
<evidence type="ECO:0000256" key="2">
    <source>
        <dbReference type="SAM" id="MobiDB-lite"/>
    </source>
</evidence>
<dbReference type="EMBL" id="CP035232">
    <property type="protein sequence ID" value="QAT67536.1"/>
    <property type="molecule type" value="Genomic_DNA"/>
</dbReference>
<dbReference type="Gene3D" id="2.130.10.10">
    <property type="entry name" value="YVTN repeat-like/Quinoprotein amine dehydrogenase"/>
    <property type="match status" value="1"/>
</dbReference>
<gene>
    <name evidence="3" type="ORF">EQZ20_23385</name>
</gene>
<dbReference type="SUPFAM" id="SSF51004">
    <property type="entry name" value="C-terminal (heme d1) domain of cytochrome cd1-nitrite reductase"/>
    <property type="match status" value="1"/>
</dbReference>
<dbReference type="InterPro" id="IPR019405">
    <property type="entry name" value="Lactonase_7-beta_prop"/>
</dbReference>
<dbReference type="InterPro" id="IPR011048">
    <property type="entry name" value="Haem_d1_sf"/>
</dbReference>
<dbReference type="RefSeq" id="WP_046129360.1">
    <property type="nucleotide sequence ID" value="NZ_CP035232.1"/>
</dbReference>
<dbReference type="GO" id="GO:0017057">
    <property type="term" value="F:6-phosphogluconolactonase activity"/>
    <property type="evidence" value="ECO:0007669"/>
    <property type="project" value="TreeGrafter"/>
</dbReference>
<dbReference type="Proteomes" id="UP000288675">
    <property type="component" value="Chromosome"/>
</dbReference>
<feature type="region of interest" description="Disordered" evidence="2">
    <location>
        <begin position="125"/>
        <end position="146"/>
    </location>
</feature>
<feature type="compositionally biased region" description="Basic and acidic residues" evidence="2">
    <location>
        <begin position="132"/>
        <end position="146"/>
    </location>
</feature>
<dbReference type="InterPro" id="IPR050282">
    <property type="entry name" value="Cycloisomerase_2"/>
</dbReference>
<dbReference type="AlphaFoldDB" id="A0AAJ3Z2G1"/>
<organism evidence="3 4">
    <name type="scientific">Bacillus glycinifermentans</name>
    <dbReference type="NCBI Taxonomy" id="1664069"/>
    <lineage>
        <taxon>Bacteria</taxon>
        <taxon>Bacillati</taxon>
        <taxon>Bacillota</taxon>
        <taxon>Bacilli</taxon>
        <taxon>Bacillales</taxon>
        <taxon>Bacillaceae</taxon>
        <taxon>Bacillus</taxon>
    </lineage>
</organism>
<reference evidence="3 4" key="1">
    <citation type="submission" date="2019-01" db="EMBL/GenBank/DDBJ databases">
        <title>Genome sequence of Bacillus glycinifermentans SRCM103574.</title>
        <authorList>
            <person name="Kong H.-J."/>
            <person name="Jeong S.-Y."/>
            <person name="Jeong D.-Y."/>
        </authorList>
    </citation>
    <scope>NUCLEOTIDE SEQUENCE [LARGE SCALE GENOMIC DNA]</scope>
    <source>
        <strain evidence="3 4">SRCM103574</strain>
    </source>
</reference>
<comment type="similarity">
    <text evidence="1">Belongs to the cycloisomerase 2 family.</text>
</comment>
<dbReference type="GO" id="GO:0005829">
    <property type="term" value="C:cytosol"/>
    <property type="evidence" value="ECO:0007669"/>
    <property type="project" value="TreeGrafter"/>
</dbReference>
<evidence type="ECO:0000256" key="1">
    <source>
        <dbReference type="ARBA" id="ARBA00005564"/>
    </source>
</evidence>
<dbReference type="InterPro" id="IPR015943">
    <property type="entry name" value="WD40/YVTN_repeat-like_dom_sf"/>
</dbReference>
<dbReference type="KEGG" id="bgy:BGLY_4463"/>
<name>A0AAJ3Z2G1_9BACI</name>
<dbReference type="PANTHER" id="PTHR30344">
    <property type="entry name" value="6-PHOSPHOGLUCONOLACTONASE-RELATED"/>
    <property type="match status" value="1"/>
</dbReference>
<sequence>MATYRGYIGTYTKADSKGIYTFELDTDKKALSTPKLAAKLGSPTYLNIAKDNSMLYAVINDGEQGGVAAYRIDGNTGDLHFVNKQTADGPSPCHVSVDSANQYVLSANYHSGTIASYTLDGDGSLDAPASEVQHKGSGPHERQEKAHAHYSGFTPDENYAVAVDLGIDRVITYQLKEGKLEEVKSLAVAPGSGPRHIEFHPKEKYAYVLTELSNEVIVLEYNPGLGEFREVQVISALPDGFDGKSQGGAIHVTRDGKFVYASNRGHDSIAVFAVNEYSDELSLIEHVSTEGEWPRDFAFDPTEGFLIASNQETGTLTLYERNESTGTLTLLQSNIPAPEAVCVKFLHRLN</sequence>
<dbReference type="GeneID" id="82855621"/>
<proteinExistence type="inferred from homology"/>
<evidence type="ECO:0000313" key="4">
    <source>
        <dbReference type="Proteomes" id="UP000288675"/>
    </source>
</evidence>
<dbReference type="Pfam" id="PF10282">
    <property type="entry name" value="Lactonase"/>
    <property type="match status" value="1"/>
</dbReference>